<evidence type="ECO:0000259" key="3">
    <source>
        <dbReference type="Pfam" id="PF06047"/>
    </source>
</evidence>
<feature type="region of interest" description="Disordered" evidence="2">
    <location>
        <begin position="1"/>
        <end position="21"/>
    </location>
</feature>
<feature type="region of interest" description="Disordered" evidence="2">
    <location>
        <begin position="57"/>
        <end position="240"/>
    </location>
</feature>
<feature type="compositionally biased region" description="Basic and acidic residues" evidence="2">
    <location>
        <begin position="302"/>
        <end position="314"/>
    </location>
</feature>
<reference evidence="4 5" key="2">
    <citation type="submission" date="2018-08" db="EMBL/GenBank/DDBJ databases">
        <authorList>
            <person name="Laetsch R D."/>
            <person name="Stevens L."/>
            <person name="Kumar S."/>
            <person name="Blaxter L. M."/>
        </authorList>
    </citation>
    <scope>NUCLEOTIDE SEQUENCE [LARGE SCALE GENOMIC DNA]</scope>
</reference>
<evidence type="ECO:0000313" key="6">
    <source>
        <dbReference type="WBParaSite" id="nOo.2.0.1.t04293-RA"/>
    </source>
</evidence>
<feature type="region of interest" description="Disordered" evidence="2">
    <location>
        <begin position="286"/>
        <end position="340"/>
    </location>
</feature>
<dbReference type="Proteomes" id="UP000271087">
    <property type="component" value="Unassembled WGS sequence"/>
</dbReference>
<organism evidence="6">
    <name type="scientific">Onchocerca ochengi</name>
    <name type="common">Filarial nematode worm</name>
    <dbReference type="NCBI Taxonomy" id="42157"/>
    <lineage>
        <taxon>Eukaryota</taxon>
        <taxon>Metazoa</taxon>
        <taxon>Ecdysozoa</taxon>
        <taxon>Nematoda</taxon>
        <taxon>Chromadorea</taxon>
        <taxon>Rhabditida</taxon>
        <taxon>Spirurina</taxon>
        <taxon>Spiruromorpha</taxon>
        <taxon>Filarioidea</taxon>
        <taxon>Onchocercidae</taxon>
        <taxon>Onchocerca</taxon>
    </lineage>
</organism>
<feature type="compositionally biased region" description="Polar residues" evidence="2">
    <location>
        <begin position="57"/>
        <end position="74"/>
    </location>
</feature>
<dbReference type="AlphaFoldDB" id="A0A182E8D8"/>
<dbReference type="GO" id="GO:0003682">
    <property type="term" value="F:chromatin binding"/>
    <property type="evidence" value="ECO:0007669"/>
    <property type="project" value="InterPro"/>
</dbReference>
<feature type="compositionally biased region" description="Basic and acidic residues" evidence="2">
    <location>
        <begin position="94"/>
        <end position="113"/>
    </location>
</feature>
<dbReference type="InterPro" id="IPR040466">
    <property type="entry name" value="NKAP"/>
</dbReference>
<dbReference type="PANTHER" id="PTHR13087">
    <property type="entry name" value="NF-KAPPA B ACTIVATING PROTEIN"/>
    <property type="match status" value="1"/>
</dbReference>
<proteinExistence type="inferred from homology"/>
<dbReference type="WBParaSite" id="nOo.2.0.1.t04293-RA">
    <property type="protein sequence ID" value="nOo.2.0.1.t04293-RA"/>
    <property type="gene ID" value="nOo.2.0.1.g04293"/>
</dbReference>
<dbReference type="OrthoDB" id="273141at2759"/>
<gene>
    <name evidence="4" type="ORF">NOO_LOCUS4293</name>
</gene>
<dbReference type="EMBL" id="UYRW01000945">
    <property type="protein sequence ID" value="VDK72461.1"/>
    <property type="molecule type" value="Genomic_DNA"/>
</dbReference>
<sequence>MSLLTGESMHYARSMHTRRTQDETCNGAVQFRKFMPTILSWMMSISSAHQIFMKSRTNSLTGSPETTASSSTKYSESDDDSDRHSTAPSVETPTRNKESQFRKKDREMKRRESDDDDRSPVKFRQKNDEYSKRNHLQNSPRNHRHRHLSRSPEVRDENRRRTTKRNEEYRRRSRSREEYKRKRSRSRSLERYYSSKSRKMTRPSHSPTCIGRIDIKKESSDDGDSHHQELDSLKKNAREDAIWAERRKERERRCEWGVRSVWGRSPLMHEIHQVYEEYEKVEEELRKEEEQLPQPLSVKAAEVAKKSKKKEKENKKKQKEKKKRKKKHKKSSSESEEEWVEVTAEMREAEAAREKLEEAAMIGPAIPDHLQQKHAALVDTTKRVNYGKDMLRGEAAAMASYIAQGKRIPRRGEIGLSSAEISEYEKIGYVMSGTRHKSMEATRLRKENQVMTAEEKRLLSGFTHDERKKKEEIVLQQFKSFIESKKGKN</sequence>
<dbReference type="PANTHER" id="PTHR13087:SF0">
    <property type="entry name" value="NFKB ACTIVATING PROTEIN LIKE"/>
    <property type="match status" value="1"/>
</dbReference>
<dbReference type="GO" id="GO:0005634">
    <property type="term" value="C:nucleus"/>
    <property type="evidence" value="ECO:0007669"/>
    <property type="project" value="TreeGrafter"/>
</dbReference>
<evidence type="ECO:0000256" key="2">
    <source>
        <dbReference type="SAM" id="MobiDB-lite"/>
    </source>
</evidence>
<reference evidence="6" key="1">
    <citation type="submission" date="2016-06" db="UniProtKB">
        <authorList>
            <consortium name="WormBaseParasite"/>
        </authorList>
    </citation>
    <scope>IDENTIFICATION</scope>
</reference>
<dbReference type="Pfam" id="PF06047">
    <property type="entry name" value="Nkap_C"/>
    <property type="match status" value="1"/>
</dbReference>
<comment type="similarity">
    <text evidence="1">Belongs to the NKAP family.</text>
</comment>
<evidence type="ECO:0000256" key="1">
    <source>
        <dbReference type="ARBA" id="ARBA00009313"/>
    </source>
</evidence>
<evidence type="ECO:0000313" key="5">
    <source>
        <dbReference type="Proteomes" id="UP000271087"/>
    </source>
</evidence>
<dbReference type="InterPro" id="IPR009269">
    <property type="entry name" value="NKAP_C"/>
</dbReference>
<feature type="compositionally biased region" description="Basic and acidic residues" evidence="2">
    <location>
        <begin position="150"/>
        <end position="180"/>
    </location>
</feature>
<feature type="domain" description="NF-kappa-B-activating protein C-terminal" evidence="3">
    <location>
        <begin position="384"/>
        <end position="483"/>
    </location>
</feature>
<feature type="compositionally biased region" description="Basic residues" evidence="2">
    <location>
        <begin position="315"/>
        <end position="330"/>
    </location>
</feature>
<name>A0A182E8D8_ONCOC</name>
<dbReference type="GO" id="GO:0010468">
    <property type="term" value="P:regulation of gene expression"/>
    <property type="evidence" value="ECO:0007669"/>
    <property type="project" value="TreeGrafter"/>
</dbReference>
<feature type="compositionally biased region" description="Basic and acidic residues" evidence="2">
    <location>
        <begin position="213"/>
        <end position="240"/>
    </location>
</feature>
<evidence type="ECO:0000313" key="4">
    <source>
        <dbReference type="EMBL" id="VDK72461.1"/>
    </source>
</evidence>
<accession>A0A182E8D8</accession>
<protein>
    <submittedName>
        <fullName evidence="6">Nkap_C domain-containing protein</fullName>
    </submittedName>
</protein>
<dbReference type="STRING" id="42157.A0A182E8D8"/>
<keyword evidence="5" id="KW-1185">Reference proteome</keyword>